<dbReference type="SMART" id="SM00382">
    <property type="entry name" value="AAA"/>
    <property type="match status" value="1"/>
</dbReference>
<protein>
    <submittedName>
        <fullName evidence="5">ABC transporter, ATP-binding protein</fullName>
    </submittedName>
</protein>
<dbReference type="InterPro" id="IPR027417">
    <property type="entry name" value="P-loop_NTPase"/>
</dbReference>
<dbReference type="GO" id="GO:0005886">
    <property type="term" value="C:plasma membrane"/>
    <property type="evidence" value="ECO:0007669"/>
    <property type="project" value="TreeGrafter"/>
</dbReference>
<dbReference type="InterPro" id="IPR003593">
    <property type="entry name" value="AAA+_ATPase"/>
</dbReference>
<dbReference type="RefSeq" id="WP_006062777.1">
    <property type="nucleotide sequence ID" value="NZ_KB290827.1"/>
</dbReference>
<dbReference type="Proteomes" id="UP000010445">
    <property type="component" value="Unassembled WGS sequence"/>
</dbReference>
<dbReference type="HOGENOM" id="CLU_000604_1_22_11"/>
<dbReference type="GO" id="GO:0022857">
    <property type="term" value="F:transmembrane transporter activity"/>
    <property type="evidence" value="ECO:0007669"/>
    <property type="project" value="TreeGrafter"/>
</dbReference>
<dbReference type="Pfam" id="PF00005">
    <property type="entry name" value="ABC_tran"/>
    <property type="match status" value="1"/>
</dbReference>
<evidence type="ECO:0000313" key="5">
    <source>
        <dbReference type="EMBL" id="EKX91686.1"/>
    </source>
</evidence>
<dbReference type="PROSITE" id="PS00211">
    <property type="entry name" value="ABC_TRANSPORTER_1"/>
    <property type="match status" value="1"/>
</dbReference>
<dbReference type="PANTHER" id="PTHR24220:SF659">
    <property type="entry name" value="TRANSPORTER, PUTATIVE-RELATED"/>
    <property type="match status" value="1"/>
</dbReference>
<organism evidence="5 6">
    <name type="scientific">Corynebacterium durum F0235</name>
    <dbReference type="NCBI Taxonomy" id="1035195"/>
    <lineage>
        <taxon>Bacteria</taxon>
        <taxon>Bacillati</taxon>
        <taxon>Actinomycetota</taxon>
        <taxon>Actinomycetes</taxon>
        <taxon>Mycobacteriales</taxon>
        <taxon>Corynebacteriaceae</taxon>
        <taxon>Corynebacterium</taxon>
    </lineage>
</organism>
<sequence length="243" mass="26762">MLLQALNLHKQYDDLPVLRGVNVDIHEGEFVAIIGQSGSGKTTLLHSLSGLTPIDRGDIFIGEHRITSKDAFSRRKRRRDAQRVAIAKLRRDHIGFIFQDLNLIESLNVEDNLRLPAKLAGVSVPDQEINEALDYVGLTGKAHAYPDQLSGGQRQRVAIARALVRKPQLLFADEPTGSLDVHTSAQVMDLLRATVTPRTALVMVTHSLDIAATADRVIILADGVNHAELRTPSVEELFHVMHG</sequence>
<proteinExistence type="predicted"/>
<comment type="caution">
    <text evidence="5">The sequence shown here is derived from an EMBL/GenBank/DDBJ whole genome shotgun (WGS) entry which is preliminary data.</text>
</comment>
<feature type="domain" description="ABC transporter" evidence="4">
    <location>
        <begin position="3"/>
        <end position="243"/>
    </location>
</feature>
<dbReference type="PATRIC" id="fig|1035195.3.peg.478"/>
<dbReference type="PROSITE" id="PS50893">
    <property type="entry name" value="ABC_TRANSPORTER_2"/>
    <property type="match status" value="1"/>
</dbReference>
<dbReference type="EMBL" id="AMEM01000010">
    <property type="protein sequence ID" value="EKX91686.1"/>
    <property type="molecule type" value="Genomic_DNA"/>
</dbReference>
<gene>
    <name evidence="5" type="ORF">HMPREF9997_00527</name>
</gene>
<dbReference type="SUPFAM" id="SSF52540">
    <property type="entry name" value="P-loop containing nucleoside triphosphate hydrolases"/>
    <property type="match status" value="1"/>
</dbReference>
<evidence type="ECO:0000256" key="3">
    <source>
        <dbReference type="ARBA" id="ARBA00022840"/>
    </source>
</evidence>
<dbReference type="GO" id="GO:0016887">
    <property type="term" value="F:ATP hydrolysis activity"/>
    <property type="evidence" value="ECO:0007669"/>
    <property type="project" value="InterPro"/>
</dbReference>
<dbReference type="PANTHER" id="PTHR24220">
    <property type="entry name" value="IMPORT ATP-BINDING PROTEIN"/>
    <property type="match status" value="1"/>
</dbReference>
<dbReference type="InterPro" id="IPR015854">
    <property type="entry name" value="ABC_transpr_LolD-like"/>
</dbReference>
<dbReference type="eggNOG" id="COG1136">
    <property type="taxonomic scope" value="Bacteria"/>
</dbReference>
<evidence type="ECO:0000256" key="2">
    <source>
        <dbReference type="ARBA" id="ARBA00022741"/>
    </source>
</evidence>
<dbReference type="Gene3D" id="3.40.50.300">
    <property type="entry name" value="P-loop containing nucleotide triphosphate hydrolases"/>
    <property type="match status" value="1"/>
</dbReference>
<dbReference type="OrthoDB" id="9097991at2"/>
<evidence type="ECO:0000313" key="6">
    <source>
        <dbReference type="Proteomes" id="UP000010445"/>
    </source>
</evidence>
<dbReference type="InterPro" id="IPR003439">
    <property type="entry name" value="ABC_transporter-like_ATP-bd"/>
</dbReference>
<keyword evidence="3 5" id="KW-0067">ATP-binding</keyword>
<dbReference type="AlphaFoldDB" id="L1ML73"/>
<reference evidence="5 6" key="1">
    <citation type="submission" date="2012-05" db="EMBL/GenBank/DDBJ databases">
        <authorList>
            <person name="Weinstock G."/>
            <person name="Sodergren E."/>
            <person name="Lobos E.A."/>
            <person name="Fulton L."/>
            <person name="Fulton R."/>
            <person name="Courtney L."/>
            <person name="Fronick C."/>
            <person name="O'Laughlin M."/>
            <person name="Godfrey J."/>
            <person name="Wilson R.M."/>
            <person name="Miner T."/>
            <person name="Farmer C."/>
            <person name="Delehaunty K."/>
            <person name="Cordes M."/>
            <person name="Minx P."/>
            <person name="Tomlinson C."/>
            <person name="Chen J."/>
            <person name="Wollam A."/>
            <person name="Pepin K.H."/>
            <person name="Bhonagiri V."/>
            <person name="Zhang X."/>
            <person name="Suruliraj S."/>
            <person name="Warren W."/>
            <person name="Mitreva M."/>
            <person name="Mardis E.R."/>
            <person name="Wilson R.K."/>
        </authorList>
    </citation>
    <scope>NUCLEOTIDE SEQUENCE [LARGE SCALE GENOMIC DNA]</scope>
    <source>
        <strain evidence="5 6">F0235</strain>
    </source>
</reference>
<evidence type="ECO:0000256" key="1">
    <source>
        <dbReference type="ARBA" id="ARBA00022448"/>
    </source>
</evidence>
<dbReference type="InterPro" id="IPR017911">
    <property type="entry name" value="MacB-like_ATP-bd"/>
</dbReference>
<keyword evidence="2" id="KW-0547">Nucleotide-binding</keyword>
<dbReference type="InterPro" id="IPR017871">
    <property type="entry name" value="ABC_transporter-like_CS"/>
</dbReference>
<keyword evidence="6" id="KW-1185">Reference proteome</keyword>
<keyword evidence="1" id="KW-0813">Transport</keyword>
<dbReference type="STRING" id="1035195.HMPREF9997_00527"/>
<evidence type="ECO:0000259" key="4">
    <source>
        <dbReference type="PROSITE" id="PS50893"/>
    </source>
</evidence>
<name>L1ML73_9CORY</name>
<accession>L1ML73</accession>
<dbReference type="CDD" id="cd03255">
    <property type="entry name" value="ABC_MJ0796_LolCDE_FtsE"/>
    <property type="match status" value="1"/>
</dbReference>
<dbReference type="GO" id="GO:0005524">
    <property type="term" value="F:ATP binding"/>
    <property type="evidence" value="ECO:0007669"/>
    <property type="project" value="UniProtKB-KW"/>
</dbReference>